<dbReference type="Pfam" id="PF05721">
    <property type="entry name" value="PhyH"/>
    <property type="match status" value="1"/>
</dbReference>
<accession>X6PFK2</accession>
<evidence type="ECO:0000313" key="1">
    <source>
        <dbReference type="EMBL" id="ETO36834.1"/>
    </source>
</evidence>
<dbReference type="PANTHER" id="PTHR40128:SF1">
    <property type="entry name" value="PHYTANOYL-COA HYDROXYLASE"/>
    <property type="match status" value="1"/>
</dbReference>
<dbReference type="InterPro" id="IPR008775">
    <property type="entry name" value="Phytyl_CoA_dOase-like"/>
</dbReference>
<gene>
    <name evidence="1" type="ORF">RFI_00228</name>
</gene>
<keyword evidence="2" id="KW-1185">Reference proteome</keyword>
<dbReference type="Proteomes" id="UP000023152">
    <property type="component" value="Unassembled WGS sequence"/>
</dbReference>
<keyword evidence="1" id="KW-0223">Dioxygenase</keyword>
<dbReference type="OrthoDB" id="2328924at2759"/>
<name>X6PFK2_RETFI</name>
<organism evidence="1 2">
    <name type="scientific">Reticulomyxa filosa</name>
    <dbReference type="NCBI Taxonomy" id="46433"/>
    <lineage>
        <taxon>Eukaryota</taxon>
        <taxon>Sar</taxon>
        <taxon>Rhizaria</taxon>
        <taxon>Retaria</taxon>
        <taxon>Foraminifera</taxon>
        <taxon>Monothalamids</taxon>
        <taxon>Reticulomyxidae</taxon>
        <taxon>Reticulomyxa</taxon>
    </lineage>
</organism>
<keyword evidence="1" id="KW-0560">Oxidoreductase</keyword>
<proteinExistence type="predicted"/>
<dbReference type="SUPFAM" id="SSF51197">
    <property type="entry name" value="Clavaminate synthase-like"/>
    <property type="match status" value="1"/>
</dbReference>
<protein>
    <submittedName>
        <fullName evidence="1">Phytanoyl-CoA dioxygenase</fullName>
    </submittedName>
</protein>
<dbReference type="Gene3D" id="2.60.120.620">
    <property type="entry name" value="q2cbj1_9rhob like domain"/>
    <property type="match status" value="1"/>
</dbReference>
<evidence type="ECO:0000313" key="2">
    <source>
        <dbReference type="Proteomes" id="UP000023152"/>
    </source>
</evidence>
<sequence>MGSFLVEFFELKVMTSITKEKQIEETKESEKSDQTKKILLSPDKDSVQVGRLRLQWNKQLELMPNDNNSLKDMPLLREIANKSTQAEANKKTKMHFERGCYVYYMHAKIELSKTGYIYLQNYIPKDLIVKARNSIAKALHNTFGIIQTSAEHKIDDLYIKQDCNGVLLTGFKPITHAPEVLSVVHCKELVSLFRGLLDCHDIVTYDSKWLRIKGTNEYTEEHCDYYRFINGWNQLYTCWIPLMDIPFNRGGLAVCDQSHLLADFDEATDTVNEELPPSFTEYCKKSTTVWKTSNYAEGDVLIFDIRLIHASLVNTCDRFRVSIDTRWQPLKYASFEQNIRF</sequence>
<dbReference type="AlphaFoldDB" id="X6PFK2"/>
<dbReference type="OMA" id="CELVTIA"/>
<dbReference type="PANTHER" id="PTHR40128">
    <property type="entry name" value="EXPRESSED PROTEIN"/>
    <property type="match status" value="1"/>
</dbReference>
<reference evidence="1 2" key="1">
    <citation type="journal article" date="2013" name="Curr. Biol.">
        <title>The Genome of the Foraminiferan Reticulomyxa filosa.</title>
        <authorList>
            <person name="Glockner G."/>
            <person name="Hulsmann N."/>
            <person name="Schleicher M."/>
            <person name="Noegel A.A."/>
            <person name="Eichinger L."/>
            <person name="Gallinger C."/>
            <person name="Pawlowski J."/>
            <person name="Sierra R."/>
            <person name="Euteneuer U."/>
            <person name="Pillet L."/>
            <person name="Moustafa A."/>
            <person name="Platzer M."/>
            <person name="Groth M."/>
            <person name="Szafranski K."/>
            <person name="Schliwa M."/>
        </authorList>
    </citation>
    <scope>NUCLEOTIDE SEQUENCE [LARGE SCALE GENOMIC DNA]</scope>
</reference>
<dbReference type="GO" id="GO:0051213">
    <property type="term" value="F:dioxygenase activity"/>
    <property type="evidence" value="ECO:0007669"/>
    <property type="project" value="UniProtKB-KW"/>
</dbReference>
<comment type="caution">
    <text evidence="1">The sequence shown here is derived from an EMBL/GenBank/DDBJ whole genome shotgun (WGS) entry which is preliminary data.</text>
</comment>
<dbReference type="EMBL" id="ASPP01000227">
    <property type="protein sequence ID" value="ETO36834.1"/>
    <property type="molecule type" value="Genomic_DNA"/>
</dbReference>